<sequence>MQLSFVLFSTSLLGTALAGQGFVKRGAGQNLGRSLIRRSADWIKRDNTCSTDADCAGSKNGNTCYDDYPHDELCSDGACYTIPKPSKEYCDCVVSQDPYPLLTWCTNGKTGLQQEIYCVWDCGSDEKCKKDQKNPCKGKN</sequence>
<keyword evidence="1" id="KW-0732">Signal</keyword>
<gene>
    <name evidence="2" type="ORF">CKM354_001010500</name>
</gene>
<name>A0A9P3CQE6_9PEZI</name>
<dbReference type="EMBL" id="BOLY01000007">
    <property type="protein sequence ID" value="GIZ47003.1"/>
    <property type="molecule type" value="Genomic_DNA"/>
</dbReference>
<dbReference type="Proteomes" id="UP000825890">
    <property type="component" value="Unassembled WGS sequence"/>
</dbReference>
<evidence type="ECO:0000313" key="3">
    <source>
        <dbReference type="Proteomes" id="UP000825890"/>
    </source>
</evidence>
<feature type="signal peptide" evidence="1">
    <location>
        <begin position="1"/>
        <end position="18"/>
    </location>
</feature>
<feature type="chain" id="PRO_5040367755" evidence="1">
    <location>
        <begin position="19"/>
        <end position="140"/>
    </location>
</feature>
<keyword evidence="3" id="KW-1185">Reference proteome</keyword>
<accession>A0A9P3CQE6</accession>
<comment type="caution">
    <text evidence="2">The sequence shown here is derived from an EMBL/GenBank/DDBJ whole genome shotgun (WGS) entry which is preliminary data.</text>
</comment>
<dbReference type="RefSeq" id="XP_044661490.1">
    <property type="nucleotide sequence ID" value="XM_044805555.1"/>
</dbReference>
<evidence type="ECO:0000313" key="2">
    <source>
        <dbReference type="EMBL" id="GIZ47003.1"/>
    </source>
</evidence>
<dbReference type="AlphaFoldDB" id="A0A9P3CQE6"/>
<protein>
    <submittedName>
        <fullName evidence="2">Uncharacterized protein</fullName>
    </submittedName>
</protein>
<reference evidence="2 3" key="1">
    <citation type="submission" date="2021-01" db="EMBL/GenBank/DDBJ databases">
        <title>Cercospora kikuchii MAFF 305040 whole genome shotgun sequence.</title>
        <authorList>
            <person name="Kashiwa T."/>
            <person name="Suzuki T."/>
        </authorList>
    </citation>
    <scope>NUCLEOTIDE SEQUENCE [LARGE SCALE GENOMIC DNA]</scope>
    <source>
        <strain evidence="2 3">MAFF 305040</strain>
    </source>
</reference>
<evidence type="ECO:0000256" key="1">
    <source>
        <dbReference type="SAM" id="SignalP"/>
    </source>
</evidence>
<dbReference type="GeneID" id="68295680"/>
<proteinExistence type="predicted"/>
<organism evidence="2 3">
    <name type="scientific">Cercospora kikuchii</name>
    <dbReference type="NCBI Taxonomy" id="84275"/>
    <lineage>
        <taxon>Eukaryota</taxon>
        <taxon>Fungi</taxon>
        <taxon>Dikarya</taxon>
        <taxon>Ascomycota</taxon>
        <taxon>Pezizomycotina</taxon>
        <taxon>Dothideomycetes</taxon>
        <taxon>Dothideomycetidae</taxon>
        <taxon>Mycosphaerellales</taxon>
        <taxon>Mycosphaerellaceae</taxon>
        <taxon>Cercospora</taxon>
    </lineage>
</organism>